<reference evidence="2 3" key="1">
    <citation type="submission" date="2018-04" db="EMBL/GenBank/DDBJ databases">
        <authorList>
            <person name="Zhang X."/>
            <person name="Yuan J."/>
            <person name="Li F."/>
            <person name="Xiang J."/>
        </authorList>
    </citation>
    <scope>NUCLEOTIDE SEQUENCE [LARGE SCALE GENOMIC DNA]</scope>
    <source>
        <tissue evidence="2">Muscle</tissue>
    </source>
</reference>
<dbReference type="PRINTS" id="PR01217">
    <property type="entry name" value="PRICHEXTENSN"/>
</dbReference>
<evidence type="ECO:0000313" key="3">
    <source>
        <dbReference type="Proteomes" id="UP000283509"/>
    </source>
</evidence>
<dbReference type="AlphaFoldDB" id="A0A423U844"/>
<sequence length="441" mass="47348">MLLLRKDEPWQERLPHRSLSTSSFFSPPLSRLPLFSHRFSLSLFLLSHPTLFLSSLSIPFFFFASVLSTHPIPLLSLTAIPPRCSRWPVLIPTYPFPPSFSPSTSPPLFPPSPPHPKIPFPSLSRPPAPPIPSLSFPLPPVSLHTFLFFTPPPLTHSSPFSSSPFPHPRVLPASATPPPCHPSSLSFPLHLLTILPFLSPSRRPPSLLAPSSLHQRFPLISPPSPLLSLRHSSPIPQPAPSSFPPRGPPLPSPPPLPPSAPSSFSPSLLSRFPPPPPPSIPLSSPLPPPFAASPPLLSSPLPRPLPLAPSSLPSASPSRPLLPRALPPPSLLLFASRPPPLPSLLLPRPLLPSFSLPLPPVPSGTLLPSPPRAQCHNGSLENRPYNSDQVTRLCCHSLHGVAGDAEVLRGAVSNGMGEGGSARVGRVLPRRWVKVRSGREG</sequence>
<organism evidence="2 3">
    <name type="scientific">Penaeus vannamei</name>
    <name type="common">Whiteleg shrimp</name>
    <name type="synonym">Litopenaeus vannamei</name>
    <dbReference type="NCBI Taxonomy" id="6689"/>
    <lineage>
        <taxon>Eukaryota</taxon>
        <taxon>Metazoa</taxon>
        <taxon>Ecdysozoa</taxon>
        <taxon>Arthropoda</taxon>
        <taxon>Crustacea</taxon>
        <taxon>Multicrustacea</taxon>
        <taxon>Malacostraca</taxon>
        <taxon>Eumalacostraca</taxon>
        <taxon>Eucarida</taxon>
        <taxon>Decapoda</taxon>
        <taxon>Dendrobranchiata</taxon>
        <taxon>Penaeoidea</taxon>
        <taxon>Penaeidae</taxon>
        <taxon>Penaeus</taxon>
    </lineage>
</organism>
<name>A0A423U844_PENVA</name>
<dbReference type="Proteomes" id="UP000283509">
    <property type="component" value="Unassembled WGS sequence"/>
</dbReference>
<protein>
    <submittedName>
        <fullName evidence="2">Uncharacterized protein</fullName>
    </submittedName>
</protein>
<comment type="caution">
    <text evidence="2">The sequence shown here is derived from an EMBL/GenBank/DDBJ whole genome shotgun (WGS) entry which is preliminary data.</text>
</comment>
<feature type="compositionally biased region" description="Low complexity" evidence="1">
    <location>
        <begin position="261"/>
        <end position="270"/>
    </location>
</feature>
<accession>A0A423U844</accession>
<feature type="region of interest" description="Disordered" evidence="1">
    <location>
        <begin position="228"/>
        <end position="270"/>
    </location>
</feature>
<reference evidence="2 3" key="2">
    <citation type="submission" date="2019-01" db="EMBL/GenBank/DDBJ databases">
        <title>The decoding of complex shrimp genome reveals the adaptation for benthos swimmer, frequently molting mechanism and breeding impact on genome.</title>
        <authorList>
            <person name="Sun Y."/>
            <person name="Gao Y."/>
            <person name="Yu Y."/>
        </authorList>
    </citation>
    <scope>NUCLEOTIDE SEQUENCE [LARGE SCALE GENOMIC DNA]</scope>
    <source>
        <tissue evidence="2">Muscle</tissue>
    </source>
</reference>
<proteinExistence type="predicted"/>
<evidence type="ECO:0000313" key="2">
    <source>
        <dbReference type="EMBL" id="ROT84859.1"/>
    </source>
</evidence>
<gene>
    <name evidence="2" type="ORF">C7M84_021946</name>
</gene>
<dbReference type="EMBL" id="QCYY01000485">
    <property type="protein sequence ID" value="ROT84859.1"/>
    <property type="molecule type" value="Genomic_DNA"/>
</dbReference>
<feature type="compositionally biased region" description="Pro residues" evidence="1">
    <location>
        <begin position="235"/>
        <end position="260"/>
    </location>
</feature>
<evidence type="ECO:0000256" key="1">
    <source>
        <dbReference type="SAM" id="MobiDB-lite"/>
    </source>
</evidence>
<keyword evidence="3" id="KW-1185">Reference proteome</keyword>